<dbReference type="Proteomes" id="UP001303373">
    <property type="component" value="Chromosome 3"/>
</dbReference>
<evidence type="ECO:0000313" key="3">
    <source>
        <dbReference type="Proteomes" id="UP001303373"/>
    </source>
</evidence>
<dbReference type="InterPro" id="IPR036770">
    <property type="entry name" value="Ankyrin_rpt-contain_sf"/>
</dbReference>
<reference evidence="2 3" key="1">
    <citation type="submission" date="2023-11" db="EMBL/GenBank/DDBJ databases">
        <title>An acidophilic fungus is an integral part of prey digestion in a carnivorous sundew plant.</title>
        <authorList>
            <person name="Tsai I.J."/>
        </authorList>
    </citation>
    <scope>NUCLEOTIDE SEQUENCE [LARGE SCALE GENOMIC DNA]</scope>
    <source>
        <strain evidence="2">169a</strain>
    </source>
</reference>
<dbReference type="AlphaFoldDB" id="A0AAQ3M0Y4"/>
<gene>
    <name evidence="2" type="ORF">R9X50_00241600</name>
</gene>
<proteinExistence type="predicted"/>
<organism evidence="2 3">
    <name type="scientific">Acrodontium crateriforme</name>
    <dbReference type="NCBI Taxonomy" id="150365"/>
    <lineage>
        <taxon>Eukaryota</taxon>
        <taxon>Fungi</taxon>
        <taxon>Dikarya</taxon>
        <taxon>Ascomycota</taxon>
        <taxon>Pezizomycotina</taxon>
        <taxon>Dothideomycetes</taxon>
        <taxon>Dothideomycetidae</taxon>
        <taxon>Mycosphaerellales</taxon>
        <taxon>Teratosphaeriaceae</taxon>
        <taxon>Acrodontium</taxon>
    </lineage>
</organism>
<name>A0AAQ3M0Y4_9PEZI</name>
<accession>A0AAQ3M0Y4</accession>
<evidence type="ECO:0000313" key="2">
    <source>
        <dbReference type="EMBL" id="WPG99598.1"/>
    </source>
</evidence>
<protein>
    <submittedName>
        <fullName evidence="2">Ankyrin repeat-containing domain superfamily</fullName>
    </submittedName>
</protein>
<dbReference type="SUPFAM" id="SSF48403">
    <property type="entry name" value="Ankyrin repeat"/>
    <property type="match status" value="1"/>
</dbReference>
<dbReference type="Gene3D" id="1.25.40.20">
    <property type="entry name" value="Ankyrin repeat-containing domain"/>
    <property type="match status" value="1"/>
</dbReference>
<keyword evidence="3" id="KW-1185">Reference proteome</keyword>
<sequence>MIYLTGPIGSPRARRKLTSDLDELYSPQMNSLDDQLDPQLRRTQRDRPLAEASPTPAGPAGQASHVPTCSFNNQDGNTLQRLYDSAFTGNFPVFQQLVTELSDLGIPIPFQQLATTCIHPEQVNDTILRYCLQNGASLDEFSTLQAVQSLEQPPQPILDVLNDYHWEGLHDPHRQRLQKAFREDPGDLVRLMDKGAIVSREFLQYEAQIALGFDAACIKVLLERLGVLHFETTGILQRAAAIGARDTVRLLLDAGADVNERIPASTSVPTRAPSTALLAAVECGEPDIVSLLLNSGARYGVMEASSAQNK</sequence>
<dbReference type="EMBL" id="CP138582">
    <property type="protein sequence ID" value="WPG99598.1"/>
    <property type="molecule type" value="Genomic_DNA"/>
</dbReference>
<feature type="region of interest" description="Disordered" evidence="1">
    <location>
        <begin position="45"/>
        <end position="71"/>
    </location>
</feature>
<evidence type="ECO:0000256" key="1">
    <source>
        <dbReference type="SAM" id="MobiDB-lite"/>
    </source>
</evidence>